<keyword evidence="4" id="KW-1133">Transmembrane helix</keyword>
<reference evidence="6" key="2">
    <citation type="submission" date="2019-07" db="EMBL/GenBank/DDBJ databases">
        <authorList>
            <person name="Yang Y."/>
            <person name="Bocs S."/>
            <person name="Baudouin L."/>
        </authorList>
    </citation>
    <scope>NUCLEOTIDE SEQUENCE</scope>
    <source>
        <tissue evidence="6">Spear leaf of Hainan Tall coconut</tissue>
    </source>
</reference>
<keyword evidence="2" id="KW-0238">DNA-binding</keyword>
<feature type="domain" description="HSF-type DNA-binding" evidence="5">
    <location>
        <begin position="144"/>
        <end position="220"/>
    </location>
</feature>
<dbReference type="EMBL" id="CM017885">
    <property type="protein sequence ID" value="KAG1368688.1"/>
    <property type="molecule type" value="Genomic_DNA"/>
</dbReference>
<name>A0A8K0IWN4_COCNU</name>
<evidence type="ECO:0000313" key="7">
    <source>
        <dbReference type="Proteomes" id="UP000797356"/>
    </source>
</evidence>
<feature type="transmembrane region" description="Helical" evidence="4">
    <location>
        <begin position="83"/>
        <end position="106"/>
    </location>
</feature>
<evidence type="ECO:0000256" key="4">
    <source>
        <dbReference type="SAM" id="Phobius"/>
    </source>
</evidence>
<dbReference type="AlphaFoldDB" id="A0A8K0IWN4"/>
<dbReference type="InterPro" id="IPR026961">
    <property type="entry name" value="PGG_dom"/>
</dbReference>
<proteinExistence type="predicted"/>
<protein>
    <submittedName>
        <fullName evidence="6">Putative heat stress transcription factor A-2b</fullName>
    </submittedName>
</protein>
<dbReference type="GO" id="GO:0003700">
    <property type="term" value="F:DNA-binding transcription factor activity"/>
    <property type="evidence" value="ECO:0007669"/>
    <property type="project" value="InterPro"/>
</dbReference>
<evidence type="ECO:0000256" key="2">
    <source>
        <dbReference type="ARBA" id="ARBA00023125"/>
    </source>
</evidence>
<dbReference type="OrthoDB" id="60033at2759"/>
<organism evidence="6 7">
    <name type="scientific">Cocos nucifera</name>
    <name type="common">Coconut palm</name>
    <dbReference type="NCBI Taxonomy" id="13894"/>
    <lineage>
        <taxon>Eukaryota</taxon>
        <taxon>Viridiplantae</taxon>
        <taxon>Streptophyta</taxon>
        <taxon>Embryophyta</taxon>
        <taxon>Tracheophyta</taxon>
        <taxon>Spermatophyta</taxon>
        <taxon>Magnoliopsida</taxon>
        <taxon>Liliopsida</taxon>
        <taxon>Arecaceae</taxon>
        <taxon>Arecoideae</taxon>
        <taxon>Cocoseae</taxon>
        <taxon>Attaleinae</taxon>
        <taxon>Cocos</taxon>
    </lineage>
</organism>
<comment type="caution">
    <text evidence="6">The sequence shown here is derived from an EMBL/GenBank/DDBJ whole genome shotgun (WGS) entry which is preliminary data.</text>
</comment>
<feature type="transmembrane region" description="Helical" evidence="4">
    <location>
        <begin position="160"/>
        <end position="183"/>
    </location>
</feature>
<dbReference type="InterPro" id="IPR000232">
    <property type="entry name" value="HSF_DNA-bd"/>
</dbReference>
<dbReference type="InterPro" id="IPR036388">
    <property type="entry name" value="WH-like_DNA-bd_sf"/>
</dbReference>
<evidence type="ECO:0000259" key="5">
    <source>
        <dbReference type="SMART" id="SM00415"/>
    </source>
</evidence>
<evidence type="ECO:0000313" key="6">
    <source>
        <dbReference type="EMBL" id="KAG1368688.1"/>
    </source>
</evidence>
<dbReference type="GO" id="GO:0043565">
    <property type="term" value="F:sequence-specific DNA binding"/>
    <property type="evidence" value="ECO:0007669"/>
    <property type="project" value="InterPro"/>
</dbReference>
<comment type="subunit">
    <text evidence="1">Homotrimer.</text>
</comment>
<evidence type="ECO:0000256" key="3">
    <source>
        <dbReference type="SAM" id="MobiDB-lite"/>
    </source>
</evidence>
<dbReference type="Proteomes" id="UP000797356">
    <property type="component" value="Chromosome 14"/>
</dbReference>
<feature type="compositionally biased region" description="Basic and acidic residues" evidence="3">
    <location>
        <begin position="347"/>
        <end position="357"/>
    </location>
</feature>
<dbReference type="PANTHER" id="PTHR24177:SF365">
    <property type="entry name" value="ANKYRIN REPEAT-CONTAINING PROTEIN NPR4-LIKE ISOFORM X1"/>
    <property type="match status" value="1"/>
</dbReference>
<keyword evidence="4" id="KW-0812">Transmembrane</keyword>
<sequence>MDPEFFPRYNDKHETAREIFTKTHTKLVEDGSNWLTKASKSCSVVAALIATIAFTAASSLTTWGVDQKSGSPFLLESHQYLQVFSVSAVLALCFSVTSLALFLSFLTCRYERWDFETDLPLKLMLNLTSLYLSLAATAVCFFAGYAVFAIKQKSFNQHPLFAIVLLPIYTYGVPQIPLHFGLIKATFTRRFRKVDPDRWEFANEGFLRGQKHLLKTIKRRKPPSHPPSQQQALGEYLKQLIHEKENGREREEAISNRRTPIAMDRAPEHDDAGMSGNQKLEMPIKIEVRESSQDLCQDDVSDLEIIAMETRGVEKCGVDNLERWEQQDDKSDGELNYGFREELLNETLGDEKGRSDIEASNNDVNDLPERLGFLN</sequence>
<feature type="transmembrane region" description="Helical" evidence="4">
    <location>
        <begin position="44"/>
        <end position="63"/>
    </location>
</feature>
<gene>
    <name evidence="6" type="ORF">COCNU_14G011560</name>
</gene>
<accession>A0A8K0IWN4</accession>
<dbReference type="PANTHER" id="PTHR24177">
    <property type="entry name" value="CASKIN"/>
    <property type="match status" value="1"/>
</dbReference>
<dbReference type="SMART" id="SM00415">
    <property type="entry name" value="HSF"/>
    <property type="match status" value="1"/>
</dbReference>
<keyword evidence="7" id="KW-1185">Reference proteome</keyword>
<feature type="transmembrane region" description="Helical" evidence="4">
    <location>
        <begin position="127"/>
        <end position="148"/>
    </location>
</feature>
<evidence type="ECO:0000256" key="1">
    <source>
        <dbReference type="ARBA" id="ARBA00011233"/>
    </source>
</evidence>
<feature type="region of interest" description="Disordered" evidence="3">
    <location>
        <begin position="347"/>
        <end position="375"/>
    </location>
</feature>
<reference evidence="6" key="1">
    <citation type="journal article" date="2017" name="Gigascience">
        <title>The genome draft of coconut (Cocos nucifera).</title>
        <authorList>
            <person name="Xiao Y."/>
            <person name="Xu P."/>
            <person name="Fan H."/>
            <person name="Baudouin L."/>
            <person name="Xia W."/>
            <person name="Bocs S."/>
            <person name="Xu J."/>
            <person name="Li Q."/>
            <person name="Guo A."/>
            <person name="Zhou L."/>
            <person name="Li J."/>
            <person name="Wu Y."/>
            <person name="Ma Z."/>
            <person name="Armero A."/>
            <person name="Issali A.E."/>
            <person name="Liu N."/>
            <person name="Peng M."/>
            <person name="Yang Y."/>
        </authorList>
    </citation>
    <scope>NUCLEOTIDE SEQUENCE</scope>
    <source>
        <tissue evidence="6">Spear leaf of Hainan Tall coconut</tissue>
    </source>
</reference>
<dbReference type="Pfam" id="PF13962">
    <property type="entry name" value="PGG"/>
    <property type="match status" value="1"/>
</dbReference>
<keyword evidence="4" id="KW-0472">Membrane</keyword>
<dbReference type="Gene3D" id="1.10.10.10">
    <property type="entry name" value="Winged helix-like DNA-binding domain superfamily/Winged helix DNA-binding domain"/>
    <property type="match status" value="1"/>
</dbReference>
<dbReference type="GO" id="GO:0016020">
    <property type="term" value="C:membrane"/>
    <property type="evidence" value="ECO:0007669"/>
    <property type="project" value="TreeGrafter"/>
</dbReference>